<dbReference type="Pfam" id="PF02481">
    <property type="entry name" value="DNA_processg_A"/>
    <property type="match status" value="1"/>
</dbReference>
<feature type="region of interest" description="Disordered" evidence="2">
    <location>
        <begin position="1"/>
        <end position="53"/>
    </location>
</feature>
<comment type="similarity">
    <text evidence="1">Belongs to the DprA/Smf family.</text>
</comment>
<dbReference type="EMBL" id="JABJWZ010000013">
    <property type="protein sequence ID" value="MBB1252345.1"/>
    <property type="molecule type" value="Genomic_DNA"/>
</dbReference>
<protein>
    <submittedName>
        <fullName evidence="4">DNA-protecting protein DprA</fullName>
    </submittedName>
</protein>
<accession>A0A7W3WI77</accession>
<evidence type="ECO:0000259" key="3">
    <source>
        <dbReference type="Pfam" id="PF02481"/>
    </source>
</evidence>
<proteinExistence type="inferred from homology"/>
<evidence type="ECO:0000256" key="2">
    <source>
        <dbReference type="SAM" id="MobiDB-lite"/>
    </source>
</evidence>
<feature type="domain" description="Smf/DprA SLOG" evidence="3">
    <location>
        <begin position="130"/>
        <end position="340"/>
    </location>
</feature>
<dbReference type="AlphaFoldDB" id="A0A7W3WI77"/>
<dbReference type="PANTHER" id="PTHR43022">
    <property type="entry name" value="PROTEIN SMF"/>
    <property type="match status" value="1"/>
</dbReference>
<reference evidence="5" key="1">
    <citation type="submission" date="2020-05" db="EMBL/GenBank/DDBJ databases">
        <title>Classification of alakaliphilic streptomycetes isolated from an alkaline soil next to Lonar Crater, India and a proposal for the recognition of Streptomyces alkaliterrae sp. nov.</title>
        <authorList>
            <person name="Golinska P."/>
        </authorList>
    </citation>
    <scope>NUCLEOTIDE SEQUENCE [LARGE SCALE GENOMIC DNA]</scope>
    <source>
        <strain evidence="5">OF3</strain>
    </source>
</reference>
<sequence>MTAEPEPEPEPQPEPQPQPEPEPEHGPEHEPEWDPGGREAAGGTPEAADAPPADAERLARAALGTAVEPGDELVGALIDTHGVLGLWDALRGGTPPDRVPVERWERLRARLASAEPERDLAASAALGGRFLCPGDREWPGQLDDLGPARPLGLWVRGRCSLRLAALRSVAVVGARACTEYGAWAAARLAGGLAERGWSVVSGAAYGVDGAAHRGALAAGGLTIGVLACGVDRPYPRAHRALIERVAEEGLLLAELPPGAHPTRSRFLQRNRLIAALARGTVVVEARLRSGALVTARRATALGRHVMGVPGPVSSPLSGGVHRLLREEGVLVTDADEVIELVGEMGDLAPREEGPVLPRDLLHPRTREVLELLPAHAAVTSGQLSDRAGVPEPEVRARLLELSSLGFVLRRGGYWQLGHPSG</sequence>
<evidence type="ECO:0000313" key="5">
    <source>
        <dbReference type="Proteomes" id="UP000525686"/>
    </source>
</evidence>
<dbReference type="RefSeq" id="WP_181353391.1">
    <property type="nucleotide sequence ID" value="NZ_JABJWZ010000013.1"/>
</dbReference>
<name>A0A7W3WI77_9ACTN</name>
<dbReference type="InterPro" id="IPR057666">
    <property type="entry name" value="DrpA_SLOG"/>
</dbReference>
<feature type="compositionally biased region" description="Basic and acidic residues" evidence="2">
    <location>
        <begin position="22"/>
        <end position="37"/>
    </location>
</feature>
<dbReference type="NCBIfam" id="TIGR00732">
    <property type="entry name" value="dprA"/>
    <property type="match status" value="1"/>
</dbReference>
<feature type="compositionally biased region" description="Acidic residues" evidence="2">
    <location>
        <begin position="1"/>
        <end position="11"/>
    </location>
</feature>
<feature type="compositionally biased region" description="Low complexity" evidence="2">
    <location>
        <begin position="41"/>
        <end position="53"/>
    </location>
</feature>
<dbReference type="Proteomes" id="UP000525686">
    <property type="component" value="Unassembled WGS sequence"/>
</dbReference>
<organism evidence="4 5">
    <name type="scientific">Streptomyces alkaliterrae</name>
    <dbReference type="NCBI Taxonomy" id="2213162"/>
    <lineage>
        <taxon>Bacteria</taxon>
        <taxon>Bacillati</taxon>
        <taxon>Actinomycetota</taxon>
        <taxon>Actinomycetes</taxon>
        <taxon>Kitasatosporales</taxon>
        <taxon>Streptomycetaceae</taxon>
        <taxon>Streptomyces</taxon>
    </lineage>
</organism>
<dbReference type="InterPro" id="IPR003488">
    <property type="entry name" value="DprA"/>
</dbReference>
<dbReference type="SUPFAM" id="SSF102405">
    <property type="entry name" value="MCP/YpsA-like"/>
    <property type="match status" value="1"/>
</dbReference>
<evidence type="ECO:0000256" key="1">
    <source>
        <dbReference type="ARBA" id="ARBA00006525"/>
    </source>
</evidence>
<comment type="caution">
    <text evidence="4">The sequence shown here is derived from an EMBL/GenBank/DDBJ whole genome shotgun (WGS) entry which is preliminary data.</text>
</comment>
<evidence type="ECO:0000313" key="4">
    <source>
        <dbReference type="EMBL" id="MBB1252345.1"/>
    </source>
</evidence>
<dbReference type="GO" id="GO:0009294">
    <property type="term" value="P:DNA-mediated transformation"/>
    <property type="evidence" value="ECO:0007669"/>
    <property type="project" value="InterPro"/>
</dbReference>
<dbReference type="PANTHER" id="PTHR43022:SF1">
    <property type="entry name" value="PROTEIN SMF"/>
    <property type="match status" value="1"/>
</dbReference>
<dbReference type="Gene3D" id="3.40.50.450">
    <property type="match status" value="1"/>
</dbReference>
<gene>
    <name evidence="4" type="primary">dprA</name>
    <name evidence="4" type="ORF">H3146_03020</name>
</gene>